<dbReference type="GO" id="GO:0046872">
    <property type="term" value="F:metal ion binding"/>
    <property type="evidence" value="ECO:0007669"/>
    <property type="project" value="UniProtKB-UniRule"/>
</dbReference>
<keyword evidence="4" id="KW-1185">Reference proteome</keyword>
<keyword evidence="1" id="KW-0645">Protease</keyword>
<feature type="binding site" evidence="1">
    <location>
        <position position="444"/>
    </location>
    <ligand>
        <name>Ca(2+)</name>
        <dbReference type="ChEBI" id="CHEBI:29108"/>
    </ligand>
</feature>
<dbReference type="CDD" id="cd04056">
    <property type="entry name" value="Peptidases_S53"/>
    <property type="match status" value="1"/>
</dbReference>
<sequence length="464" mass="50024">MNTGLEVINAGSLPPLNNTNCDYYVTQECIRTQYSITKGDKAAPGNELGIFESLGDHYSKEDLDVFWSTLYPEIPNGTYPIEKNIDGAFGAITNVSDAGIESDLDFEASQPLIWPQRTVLFQTDDEFYEINETTANTPIRGFWNTFYDALDGSYCTYSAYGETGDCVAPECLDPVYPDPNPGGYKGQLQCGVYEPTNVISISYGGGESDVPAYYTKRRCNEIMKLGLQGVTIVISSGDDGVGSFPGDPTESGCAGPDETVFYPASDATCPYVLSVGSTQFIKTASDNSSVPKYTESSTTRFPSGGGFSNYFDTPDYQKDQVTDYFDSVTLNFTGYTDPGVNFSTVGDGVYKIGGRGYPDVAAIGDYYVIRAEGTFGRVGGTSLSAPIWAAVLTRINEERLAAGKSTLGFINPTLYAHPEVFFDITNGSNPNCGTTGFLATEGWDPVSGLGTPVYPKLLSLLQDL</sequence>
<dbReference type="PANTHER" id="PTHR14218">
    <property type="entry name" value="PROTEASE S8 TRIPEPTIDYL PEPTIDASE I CLN2"/>
    <property type="match status" value="1"/>
</dbReference>
<feature type="domain" description="Peptidase S53" evidence="2">
    <location>
        <begin position="24"/>
        <end position="464"/>
    </location>
</feature>
<protein>
    <submittedName>
        <fullName evidence="3">Subtilisin-like protein</fullName>
    </submittedName>
</protein>
<evidence type="ECO:0000313" key="3">
    <source>
        <dbReference type="EMBL" id="KAF3769696.1"/>
    </source>
</evidence>
<dbReference type="InterPro" id="IPR000209">
    <property type="entry name" value="Peptidase_S8/S53_dom"/>
</dbReference>
<dbReference type="InterPro" id="IPR030400">
    <property type="entry name" value="Sedolisin_dom"/>
</dbReference>
<feature type="binding site" evidence="1">
    <location>
        <position position="424"/>
    </location>
    <ligand>
        <name>Ca(2+)</name>
        <dbReference type="ChEBI" id="CHEBI:29108"/>
    </ligand>
</feature>
<dbReference type="GO" id="GO:0008240">
    <property type="term" value="F:tripeptidyl-peptidase activity"/>
    <property type="evidence" value="ECO:0007669"/>
    <property type="project" value="TreeGrafter"/>
</dbReference>
<dbReference type="InterPro" id="IPR050819">
    <property type="entry name" value="Tripeptidyl-peptidase_I"/>
</dbReference>
<feature type="active site" description="Charge relay system" evidence="1">
    <location>
        <position position="382"/>
    </location>
</feature>
<reference evidence="3" key="1">
    <citation type="journal article" date="2020" name="Phytopathology">
        <title>Genome sequence of the chestnut blight fungus Cryphonectria parasitica EP155: A fundamental resource for an archetypical invasive plant pathogen.</title>
        <authorList>
            <person name="Crouch J.A."/>
            <person name="Dawe A."/>
            <person name="Aerts A."/>
            <person name="Barry K."/>
            <person name="Churchill A.C.L."/>
            <person name="Grimwood J."/>
            <person name="Hillman B."/>
            <person name="Milgroom M.G."/>
            <person name="Pangilinan J."/>
            <person name="Smith M."/>
            <person name="Salamov A."/>
            <person name="Schmutz J."/>
            <person name="Yadav J."/>
            <person name="Grigoriev I.V."/>
            <person name="Nuss D."/>
        </authorList>
    </citation>
    <scope>NUCLEOTIDE SEQUENCE</scope>
    <source>
        <strain evidence="3">EP155</strain>
    </source>
</reference>
<keyword evidence="1" id="KW-0378">Hydrolase</keyword>
<dbReference type="Pfam" id="PF00082">
    <property type="entry name" value="Peptidase_S8"/>
    <property type="match status" value="1"/>
</dbReference>
<dbReference type="InterPro" id="IPR036852">
    <property type="entry name" value="Peptidase_S8/S53_dom_sf"/>
</dbReference>
<dbReference type="Proteomes" id="UP000803844">
    <property type="component" value="Unassembled WGS sequence"/>
</dbReference>
<feature type="active site" description="Charge relay system" evidence="1">
    <location>
        <position position="105"/>
    </location>
</feature>
<feature type="binding site" evidence="1">
    <location>
        <position position="423"/>
    </location>
    <ligand>
        <name>Ca(2+)</name>
        <dbReference type="ChEBI" id="CHEBI:29108"/>
    </ligand>
</feature>
<keyword evidence="1" id="KW-0479">Metal-binding</keyword>
<dbReference type="EMBL" id="MU032344">
    <property type="protein sequence ID" value="KAF3769696.1"/>
    <property type="molecule type" value="Genomic_DNA"/>
</dbReference>
<dbReference type="RefSeq" id="XP_040780657.1">
    <property type="nucleotide sequence ID" value="XM_040922830.1"/>
</dbReference>
<feature type="binding site" evidence="1">
    <location>
        <position position="442"/>
    </location>
    <ligand>
        <name>Ca(2+)</name>
        <dbReference type="ChEBI" id="CHEBI:29108"/>
    </ligand>
</feature>
<dbReference type="PROSITE" id="PS51695">
    <property type="entry name" value="SEDOLISIN"/>
    <property type="match status" value="1"/>
</dbReference>
<dbReference type="GeneID" id="63839959"/>
<dbReference type="OrthoDB" id="409122at2759"/>
<feature type="active site" description="Charge relay system" evidence="1">
    <location>
        <position position="101"/>
    </location>
</feature>
<keyword evidence="1" id="KW-0720">Serine protease</keyword>
<proteinExistence type="predicted"/>
<evidence type="ECO:0000259" key="2">
    <source>
        <dbReference type="PROSITE" id="PS51695"/>
    </source>
</evidence>
<dbReference type="GO" id="GO:0006508">
    <property type="term" value="P:proteolysis"/>
    <property type="evidence" value="ECO:0007669"/>
    <property type="project" value="UniProtKB-KW"/>
</dbReference>
<dbReference type="Gene3D" id="3.40.50.200">
    <property type="entry name" value="Peptidase S8/S53 domain"/>
    <property type="match status" value="1"/>
</dbReference>
<dbReference type="PANTHER" id="PTHR14218:SF19">
    <property type="entry name" value="SERINE PROTEASE AORO, PUTATIVE (AFU_ORTHOLOGUE AFUA_6G10250)-RELATED"/>
    <property type="match status" value="1"/>
</dbReference>
<dbReference type="GO" id="GO:0004252">
    <property type="term" value="F:serine-type endopeptidase activity"/>
    <property type="evidence" value="ECO:0007669"/>
    <property type="project" value="UniProtKB-UniRule"/>
</dbReference>
<organism evidence="3 4">
    <name type="scientific">Cryphonectria parasitica (strain ATCC 38755 / EP155)</name>
    <dbReference type="NCBI Taxonomy" id="660469"/>
    <lineage>
        <taxon>Eukaryota</taxon>
        <taxon>Fungi</taxon>
        <taxon>Dikarya</taxon>
        <taxon>Ascomycota</taxon>
        <taxon>Pezizomycotina</taxon>
        <taxon>Sordariomycetes</taxon>
        <taxon>Sordariomycetidae</taxon>
        <taxon>Diaporthales</taxon>
        <taxon>Cryphonectriaceae</taxon>
        <taxon>Cryphonectria-Endothia species complex</taxon>
        <taxon>Cryphonectria</taxon>
    </lineage>
</organism>
<evidence type="ECO:0000256" key="1">
    <source>
        <dbReference type="PROSITE-ProRule" id="PRU01032"/>
    </source>
</evidence>
<comment type="caution">
    <text evidence="3">The sequence shown here is derived from an EMBL/GenBank/DDBJ whole genome shotgun (WGS) entry which is preliminary data.</text>
</comment>
<dbReference type="AlphaFoldDB" id="A0A9P4YAC4"/>
<evidence type="ECO:0000313" key="4">
    <source>
        <dbReference type="Proteomes" id="UP000803844"/>
    </source>
</evidence>
<gene>
    <name evidence="3" type="ORF">M406DRAFT_354105</name>
</gene>
<comment type="cofactor">
    <cofactor evidence="1">
        <name>Ca(2+)</name>
        <dbReference type="ChEBI" id="CHEBI:29108"/>
    </cofactor>
    <text evidence="1">Binds 1 Ca(2+) ion per subunit.</text>
</comment>
<dbReference type="SUPFAM" id="SSF52743">
    <property type="entry name" value="Subtilisin-like"/>
    <property type="match status" value="1"/>
</dbReference>
<name>A0A9P4YAC4_CRYP1</name>
<keyword evidence="1" id="KW-0106">Calcium</keyword>
<accession>A0A9P4YAC4</accession>